<dbReference type="AlphaFoldDB" id="L1NK94"/>
<proteinExistence type="predicted"/>
<organism evidence="2 3">
    <name type="scientific">Hoylesella saccharolytica F0055</name>
    <dbReference type="NCBI Taxonomy" id="1127699"/>
    <lineage>
        <taxon>Bacteria</taxon>
        <taxon>Pseudomonadati</taxon>
        <taxon>Bacteroidota</taxon>
        <taxon>Bacteroidia</taxon>
        <taxon>Bacteroidales</taxon>
        <taxon>Prevotellaceae</taxon>
        <taxon>Hoylesella</taxon>
    </lineage>
</organism>
<name>L1NK94_9BACT</name>
<accession>L1NK94</accession>
<sequence>MNRNNDQEPVQFEMGLRPDIASGVYSNFALISHSHSDFVLDFASVLPGMSKPEVASRIIMAPEHIKRLLQALQENVYKYEQEFGPIQLPDGGQPPLAPFQAGRGEA</sequence>
<dbReference type="STRING" id="1127699.HMPREF9151_00249"/>
<protein>
    <recommendedName>
        <fullName evidence="4">DUF3467 domain-containing protein</fullName>
    </recommendedName>
</protein>
<dbReference type="Pfam" id="PF11950">
    <property type="entry name" value="DUF3467"/>
    <property type="match status" value="1"/>
</dbReference>
<dbReference type="InterPro" id="IPR021857">
    <property type="entry name" value="DUF3467"/>
</dbReference>
<gene>
    <name evidence="2" type="ORF">HMPREF9151_00249</name>
</gene>
<dbReference type="RefSeq" id="WP_009163424.1">
    <property type="nucleotide sequence ID" value="NZ_KB291029.1"/>
</dbReference>
<evidence type="ECO:0008006" key="4">
    <source>
        <dbReference type="Google" id="ProtNLM"/>
    </source>
</evidence>
<dbReference type="Proteomes" id="UP000010433">
    <property type="component" value="Unassembled WGS sequence"/>
</dbReference>
<evidence type="ECO:0000313" key="2">
    <source>
        <dbReference type="EMBL" id="EKY03607.1"/>
    </source>
</evidence>
<feature type="region of interest" description="Disordered" evidence="1">
    <location>
        <begin position="86"/>
        <end position="106"/>
    </location>
</feature>
<keyword evidence="3" id="KW-1185">Reference proteome</keyword>
<evidence type="ECO:0000256" key="1">
    <source>
        <dbReference type="SAM" id="MobiDB-lite"/>
    </source>
</evidence>
<evidence type="ECO:0000313" key="3">
    <source>
        <dbReference type="Proteomes" id="UP000010433"/>
    </source>
</evidence>
<dbReference type="HOGENOM" id="CLU_153689_1_0_10"/>
<dbReference type="PATRIC" id="fig|1127699.3.peg.218"/>
<dbReference type="EMBL" id="AMEP01000029">
    <property type="protein sequence ID" value="EKY03607.1"/>
    <property type="molecule type" value="Genomic_DNA"/>
</dbReference>
<comment type="caution">
    <text evidence="2">The sequence shown here is derived from an EMBL/GenBank/DDBJ whole genome shotgun (WGS) entry which is preliminary data.</text>
</comment>
<reference evidence="2 3" key="1">
    <citation type="submission" date="2012-05" db="EMBL/GenBank/DDBJ databases">
        <authorList>
            <person name="Weinstock G."/>
            <person name="Sodergren E."/>
            <person name="Lobos E.A."/>
            <person name="Fulton L."/>
            <person name="Fulton R."/>
            <person name="Courtney L."/>
            <person name="Fronick C."/>
            <person name="O'Laughlin M."/>
            <person name="Godfrey J."/>
            <person name="Wilson R.M."/>
            <person name="Miner T."/>
            <person name="Farmer C."/>
            <person name="Delehaunty K."/>
            <person name="Cordes M."/>
            <person name="Minx P."/>
            <person name="Tomlinson C."/>
            <person name="Chen J."/>
            <person name="Wollam A."/>
            <person name="Pepin K.H."/>
            <person name="Bhonagiri V."/>
            <person name="Zhang X."/>
            <person name="Suruliraj S."/>
            <person name="Warren W."/>
            <person name="Mitreva M."/>
            <person name="Mardis E.R."/>
            <person name="Wilson R.K."/>
        </authorList>
    </citation>
    <scope>NUCLEOTIDE SEQUENCE [LARGE SCALE GENOMIC DNA]</scope>
    <source>
        <strain evidence="2 3">F0055</strain>
    </source>
</reference>